<proteinExistence type="predicted"/>
<evidence type="ECO:0000313" key="1">
    <source>
        <dbReference type="EMBL" id="GAA2604581.1"/>
    </source>
</evidence>
<accession>A0ABN3PXU0</accession>
<keyword evidence="2" id="KW-1185">Reference proteome</keyword>
<sequence length="91" mass="9899">MAVSVAVASVTVVTSAGSGLLSSDRTVAVVVTDMRNANLPESFGTRPELREFANDRLNAVSHGQRGTRHAARWITAPGKWDQTIYQHTRHL</sequence>
<dbReference type="EMBL" id="BAAARJ010000005">
    <property type="protein sequence ID" value="GAA2604581.1"/>
    <property type="molecule type" value="Genomic_DNA"/>
</dbReference>
<protein>
    <submittedName>
        <fullName evidence="1">Uncharacterized protein</fullName>
    </submittedName>
</protein>
<dbReference type="Proteomes" id="UP001501447">
    <property type="component" value="Unassembled WGS sequence"/>
</dbReference>
<organism evidence="1 2">
    <name type="scientific">Streptomyces axinellae</name>
    <dbReference type="NCBI Taxonomy" id="552788"/>
    <lineage>
        <taxon>Bacteria</taxon>
        <taxon>Bacillati</taxon>
        <taxon>Actinomycetota</taxon>
        <taxon>Actinomycetes</taxon>
        <taxon>Kitasatosporales</taxon>
        <taxon>Streptomycetaceae</taxon>
        <taxon>Streptomyces</taxon>
    </lineage>
</organism>
<name>A0ABN3PXU0_9ACTN</name>
<comment type="caution">
    <text evidence="1">The sequence shown here is derived from an EMBL/GenBank/DDBJ whole genome shotgun (WGS) entry which is preliminary data.</text>
</comment>
<gene>
    <name evidence="1" type="ORF">GCM10009863_17640</name>
</gene>
<evidence type="ECO:0000313" key="2">
    <source>
        <dbReference type="Proteomes" id="UP001501447"/>
    </source>
</evidence>
<reference evidence="1 2" key="1">
    <citation type="journal article" date="2019" name="Int. J. Syst. Evol. Microbiol.">
        <title>The Global Catalogue of Microorganisms (GCM) 10K type strain sequencing project: providing services to taxonomists for standard genome sequencing and annotation.</title>
        <authorList>
            <consortium name="The Broad Institute Genomics Platform"/>
            <consortium name="The Broad Institute Genome Sequencing Center for Infectious Disease"/>
            <person name="Wu L."/>
            <person name="Ma J."/>
        </authorList>
    </citation>
    <scope>NUCLEOTIDE SEQUENCE [LARGE SCALE GENOMIC DNA]</scope>
    <source>
        <strain evidence="1 2">JCM 16373</strain>
    </source>
</reference>